<proteinExistence type="predicted"/>
<dbReference type="InterPro" id="IPR005653">
    <property type="entry name" value="OstA-like_N"/>
</dbReference>
<evidence type="ECO:0000313" key="3">
    <source>
        <dbReference type="EMBL" id="GGF98238.1"/>
    </source>
</evidence>
<organism evidence="3 4">
    <name type="scientific">Cysteiniphilum litorale</name>
    <dbReference type="NCBI Taxonomy" id="2056700"/>
    <lineage>
        <taxon>Bacteria</taxon>
        <taxon>Pseudomonadati</taxon>
        <taxon>Pseudomonadota</taxon>
        <taxon>Gammaproteobacteria</taxon>
        <taxon>Thiotrichales</taxon>
        <taxon>Fastidiosibacteraceae</taxon>
        <taxon>Cysteiniphilum</taxon>
    </lineage>
</organism>
<dbReference type="RefSeq" id="WP_117002626.1">
    <property type="nucleotide sequence ID" value="NZ_BMJS01000014.1"/>
</dbReference>
<protein>
    <recommendedName>
        <fullName evidence="2">Organic solvent tolerance-like N-terminal domain-containing protein</fullName>
    </recommendedName>
</protein>
<reference evidence="3" key="1">
    <citation type="journal article" date="2014" name="Int. J. Syst. Evol. Microbiol.">
        <title>Complete genome sequence of Corynebacterium casei LMG S-19264T (=DSM 44701T), isolated from a smear-ripened cheese.</title>
        <authorList>
            <consortium name="US DOE Joint Genome Institute (JGI-PGF)"/>
            <person name="Walter F."/>
            <person name="Albersmeier A."/>
            <person name="Kalinowski J."/>
            <person name="Ruckert C."/>
        </authorList>
    </citation>
    <scope>NUCLEOTIDE SEQUENCE</scope>
    <source>
        <strain evidence="3">CGMCC 1.15758</strain>
    </source>
</reference>
<dbReference type="AlphaFoldDB" id="A0A8J3E930"/>
<dbReference type="Proteomes" id="UP000636949">
    <property type="component" value="Unassembled WGS sequence"/>
</dbReference>
<name>A0A8J3E930_9GAMM</name>
<evidence type="ECO:0000256" key="1">
    <source>
        <dbReference type="SAM" id="SignalP"/>
    </source>
</evidence>
<keyword evidence="1" id="KW-0732">Signal</keyword>
<evidence type="ECO:0000313" key="4">
    <source>
        <dbReference type="Proteomes" id="UP000636949"/>
    </source>
</evidence>
<reference evidence="3" key="2">
    <citation type="submission" date="2020-09" db="EMBL/GenBank/DDBJ databases">
        <authorList>
            <person name="Sun Q."/>
            <person name="Zhou Y."/>
        </authorList>
    </citation>
    <scope>NUCLEOTIDE SEQUENCE</scope>
    <source>
        <strain evidence="3">CGMCC 1.15758</strain>
    </source>
</reference>
<feature type="chain" id="PRO_5035317654" description="Organic solvent tolerance-like N-terminal domain-containing protein" evidence="1">
    <location>
        <begin position="44"/>
        <end position="277"/>
    </location>
</feature>
<feature type="domain" description="Organic solvent tolerance-like N-terminal" evidence="2">
    <location>
        <begin position="68"/>
        <end position="253"/>
    </location>
</feature>
<dbReference type="Pfam" id="PF03968">
    <property type="entry name" value="LptD_N"/>
    <property type="match status" value="1"/>
</dbReference>
<evidence type="ECO:0000259" key="2">
    <source>
        <dbReference type="Pfam" id="PF03968"/>
    </source>
</evidence>
<sequence>MQDSKRSKRDKKSKINKNGIKHSLLKYALYSATSLLMLQCAFAAEQSGSMDAAGMFGKNASSDGQITICSDSLSYSQDAHKIIYQGNVLVMQTKDANIQCSGYSVPNENSKWPVYQFPDPKEANGKVDYTNVQKEALDYAKDVCKKQNGCRFLTGQTLTILFDDQNKQVKDVVLTANTPYIAKFYSLPFPKQDKNNQNKNKSDSSDQQTVYAEGRQMNFNLLNSTLTIQDKAYVDRAGNRFSGDKVLYDTKNGLVTVPNTGQRATVILNNLNSENSK</sequence>
<gene>
    <name evidence="3" type="ORF">GCM10010995_14310</name>
</gene>
<comment type="caution">
    <text evidence="3">The sequence shown here is derived from an EMBL/GenBank/DDBJ whole genome shotgun (WGS) entry which is preliminary data.</text>
</comment>
<dbReference type="EMBL" id="BMJS01000014">
    <property type="protein sequence ID" value="GGF98238.1"/>
    <property type="molecule type" value="Genomic_DNA"/>
</dbReference>
<accession>A0A8J3E930</accession>
<dbReference type="Gene3D" id="2.60.450.10">
    <property type="entry name" value="Lipopolysaccharide (LPS) transport protein A like domain"/>
    <property type="match status" value="1"/>
</dbReference>
<feature type="signal peptide" evidence="1">
    <location>
        <begin position="1"/>
        <end position="43"/>
    </location>
</feature>
<keyword evidence="4" id="KW-1185">Reference proteome</keyword>